<evidence type="ECO:0000313" key="1">
    <source>
        <dbReference type="EMBL" id="SVD30564.1"/>
    </source>
</evidence>
<name>A0A382U8E2_9ZZZZ</name>
<accession>A0A382U8E2</accession>
<protein>
    <submittedName>
        <fullName evidence="1">Uncharacterized protein</fullName>
    </submittedName>
</protein>
<gene>
    <name evidence="1" type="ORF">METZ01_LOCUS383418</name>
</gene>
<sequence length="36" mass="3979">MSGSQSSVAEYRPFAKALQTAFYPTLISCLQKTKQP</sequence>
<dbReference type="AlphaFoldDB" id="A0A382U8E2"/>
<proteinExistence type="predicted"/>
<reference evidence="1" key="1">
    <citation type="submission" date="2018-05" db="EMBL/GenBank/DDBJ databases">
        <authorList>
            <person name="Lanie J.A."/>
            <person name="Ng W.-L."/>
            <person name="Kazmierczak K.M."/>
            <person name="Andrzejewski T.M."/>
            <person name="Davidsen T.M."/>
            <person name="Wayne K.J."/>
            <person name="Tettelin H."/>
            <person name="Glass J.I."/>
            <person name="Rusch D."/>
            <person name="Podicherti R."/>
            <person name="Tsui H.-C.T."/>
            <person name="Winkler M.E."/>
        </authorList>
    </citation>
    <scope>NUCLEOTIDE SEQUENCE</scope>
</reference>
<dbReference type="EMBL" id="UINC01142307">
    <property type="protein sequence ID" value="SVD30564.1"/>
    <property type="molecule type" value="Genomic_DNA"/>
</dbReference>
<organism evidence="1">
    <name type="scientific">marine metagenome</name>
    <dbReference type="NCBI Taxonomy" id="408172"/>
    <lineage>
        <taxon>unclassified sequences</taxon>
        <taxon>metagenomes</taxon>
        <taxon>ecological metagenomes</taxon>
    </lineage>
</organism>